<dbReference type="GO" id="GO:0004527">
    <property type="term" value="F:exonuclease activity"/>
    <property type="evidence" value="ECO:0007669"/>
    <property type="project" value="UniProtKB-KW"/>
</dbReference>
<comment type="caution">
    <text evidence="3">The sequence shown here is derived from an EMBL/GenBank/DDBJ whole genome shotgun (WGS) entry which is preliminary data.</text>
</comment>
<dbReference type="CDD" id="cd06127">
    <property type="entry name" value="DEDDh"/>
    <property type="match status" value="1"/>
</dbReference>
<feature type="domain" description="Exonuclease" evidence="2">
    <location>
        <begin position="41"/>
        <end position="226"/>
    </location>
</feature>
<dbReference type="PANTHER" id="PTHR30231:SF41">
    <property type="entry name" value="DNA POLYMERASE III SUBUNIT EPSILON"/>
    <property type="match status" value="1"/>
</dbReference>
<protein>
    <submittedName>
        <fullName evidence="3">3'-5' exonuclease</fullName>
    </submittedName>
</protein>
<keyword evidence="4" id="KW-1185">Reference proteome</keyword>
<dbReference type="SMART" id="SM00479">
    <property type="entry name" value="EXOIII"/>
    <property type="match status" value="1"/>
</dbReference>
<keyword evidence="3" id="KW-0540">Nuclease</keyword>
<evidence type="ECO:0000313" key="4">
    <source>
        <dbReference type="Proteomes" id="UP000635902"/>
    </source>
</evidence>
<dbReference type="InterPro" id="IPR036397">
    <property type="entry name" value="RNaseH_sf"/>
</dbReference>
<name>A0ABR9ZK87_9CORY</name>
<keyword evidence="3" id="KW-0269">Exonuclease</keyword>
<evidence type="ECO:0000256" key="1">
    <source>
        <dbReference type="SAM" id="MobiDB-lite"/>
    </source>
</evidence>
<dbReference type="Gene3D" id="3.30.420.10">
    <property type="entry name" value="Ribonuclease H-like superfamily/Ribonuclease H"/>
    <property type="match status" value="1"/>
</dbReference>
<evidence type="ECO:0000313" key="3">
    <source>
        <dbReference type="EMBL" id="MBF4553832.1"/>
    </source>
</evidence>
<dbReference type="EMBL" id="JADKMY010000002">
    <property type="protein sequence ID" value="MBF4553832.1"/>
    <property type="molecule type" value="Genomic_DNA"/>
</dbReference>
<keyword evidence="3" id="KW-0378">Hydrolase</keyword>
<dbReference type="Proteomes" id="UP000635902">
    <property type="component" value="Unassembled WGS sequence"/>
</dbReference>
<sequence>MHRQPVNGSSRSPQRGAENSAQTASSSLTGSNAPLSETLQNCVVIDVETTGLDPSTEKIIEVGALRVIDGEVASTFHTLINPRRPLPEVIQRITGLSDAHLQQAQDTKAALVDLLDFLHETNAVHGFSRGNPPAYFVGHHVEFDISFLEAEAQRTQSSGWEFLSPAALQCTAQAARNLIPRESVGRYRLSNVAEYLKTAHKPSHRALDDSRATFEVLQGLERIQRAQRS</sequence>
<feature type="region of interest" description="Disordered" evidence="1">
    <location>
        <begin position="1"/>
        <end position="33"/>
    </location>
</feature>
<proteinExistence type="predicted"/>
<dbReference type="InterPro" id="IPR013520">
    <property type="entry name" value="Ribonucl_H"/>
</dbReference>
<dbReference type="RefSeq" id="WP_194556727.1">
    <property type="nucleotide sequence ID" value="NZ_JADKMY010000002.1"/>
</dbReference>
<gene>
    <name evidence="3" type="ORF">IRY30_07030</name>
</gene>
<dbReference type="PANTHER" id="PTHR30231">
    <property type="entry name" value="DNA POLYMERASE III SUBUNIT EPSILON"/>
    <property type="match status" value="1"/>
</dbReference>
<accession>A0ABR9ZK87</accession>
<reference evidence="3 4" key="1">
    <citation type="submission" date="2020-10" db="EMBL/GenBank/DDBJ databases">
        <title>Novel species in genus Corynebacterium.</title>
        <authorList>
            <person name="Zhang G."/>
        </authorList>
    </citation>
    <scope>NUCLEOTIDE SEQUENCE [LARGE SCALE GENOMIC DNA]</scope>
    <source>
        <strain evidence="3 4">DSM 45110</strain>
    </source>
</reference>
<dbReference type="Pfam" id="PF00929">
    <property type="entry name" value="RNase_T"/>
    <property type="match status" value="1"/>
</dbReference>
<dbReference type="InterPro" id="IPR012337">
    <property type="entry name" value="RNaseH-like_sf"/>
</dbReference>
<dbReference type="SUPFAM" id="SSF53098">
    <property type="entry name" value="Ribonuclease H-like"/>
    <property type="match status" value="1"/>
</dbReference>
<evidence type="ECO:0000259" key="2">
    <source>
        <dbReference type="SMART" id="SM00479"/>
    </source>
</evidence>
<organism evidence="3 4">
    <name type="scientific">Corynebacterium suicordis DSM 45110</name>
    <dbReference type="NCBI Taxonomy" id="1121369"/>
    <lineage>
        <taxon>Bacteria</taxon>
        <taxon>Bacillati</taxon>
        <taxon>Actinomycetota</taxon>
        <taxon>Actinomycetes</taxon>
        <taxon>Mycobacteriales</taxon>
        <taxon>Corynebacteriaceae</taxon>
        <taxon>Corynebacterium</taxon>
    </lineage>
</organism>